<evidence type="ECO:0000313" key="1">
    <source>
        <dbReference type="EMBL" id="MBC9813634.1"/>
    </source>
</evidence>
<comment type="caution">
    <text evidence="1">The sequence shown here is derived from an EMBL/GenBank/DDBJ whole genome shotgun (WGS) entry which is preliminary data.</text>
</comment>
<accession>A0A8J6PL36</accession>
<keyword evidence="2" id="KW-1185">Reference proteome</keyword>
<sequence>MVPKFRQDTRILKRLILWDRYKAISTKGRTGEKDTFRVIVATAGDELIKPENSVD</sequence>
<dbReference type="EMBL" id="JACVEL010000012">
    <property type="protein sequence ID" value="MBC9813634.1"/>
    <property type="molecule type" value="Genomic_DNA"/>
</dbReference>
<reference evidence="1" key="1">
    <citation type="submission" date="2020-09" db="EMBL/GenBank/DDBJ databases">
        <title>Taishania pollutisoli gen. nov., sp. nov., Isolated from Tetrabromobisphenol A-Contaminated Soil.</title>
        <authorList>
            <person name="Chen Q."/>
        </authorList>
    </citation>
    <scope>NUCLEOTIDE SEQUENCE</scope>
    <source>
        <strain evidence="1">CZZ-1</strain>
    </source>
</reference>
<dbReference type="AlphaFoldDB" id="A0A8J6PL36"/>
<organism evidence="1 2">
    <name type="scientific">Taishania pollutisoli</name>
    <dbReference type="NCBI Taxonomy" id="2766479"/>
    <lineage>
        <taxon>Bacteria</taxon>
        <taxon>Pseudomonadati</taxon>
        <taxon>Bacteroidota</taxon>
        <taxon>Flavobacteriia</taxon>
        <taxon>Flavobacteriales</taxon>
        <taxon>Crocinitomicaceae</taxon>
        <taxon>Taishania</taxon>
    </lineage>
</organism>
<name>A0A8J6PL36_9FLAO</name>
<gene>
    <name evidence="1" type="ORF">H9Y05_14250</name>
</gene>
<protein>
    <submittedName>
        <fullName evidence="1">Uncharacterized protein</fullName>
    </submittedName>
</protein>
<dbReference type="Proteomes" id="UP000652681">
    <property type="component" value="Unassembled WGS sequence"/>
</dbReference>
<dbReference type="RefSeq" id="WP_216714672.1">
    <property type="nucleotide sequence ID" value="NZ_JACVEL010000012.1"/>
</dbReference>
<proteinExistence type="predicted"/>
<evidence type="ECO:0000313" key="2">
    <source>
        <dbReference type="Proteomes" id="UP000652681"/>
    </source>
</evidence>